<evidence type="ECO:0000313" key="2">
    <source>
        <dbReference type="EMBL" id="KAL3847973.1"/>
    </source>
</evidence>
<evidence type="ECO:0000313" key="3">
    <source>
        <dbReference type="Proteomes" id="UP001634394"/>
    </source>
</evidence>
<sequence length="942" mass="106408">MEFDEETLTYASVLLDPFVIVNEIIRQKPAYHNWLNKIQNLADEGHPKIDICKRLLKCFNASFFDLRLVQILESAGYAEVAAYLSKPKLQLVSKSPSTSRKNVIYFKDIKRCLVYNKAFECPLYFAEMLYQKIITQIKCESDEKKLQFLHDKLFLSLAVHSDIPLGRQESEPSDLSSENLFRQEAYDKMLEILPKTSNVSLMKMVMFGRLANAFVYKSRKDYDMAEQIINAGRQLTIEVENCPLKIDFYYLDVHYLLRKFERDPRESLQKQLIATARKGLELLEGEEESIRCQWTLMIMMRMIFCLLGISNYCRIIVGCTVHLAHAKDLLGNVDIMWQYMEQKRKLLYYMARARVAELEDNLDLALSYLATATGFASNIHKVDHSFIINYRDELQQQKDRRLRNSDPNFYFVENIISAGSMQCMNEPLSGRPPLSGQSTENDANILPPISISQFTCLHGESEQSIANRNAVGTIHLESMEGSLGSRPSPIGQSFDAIINPILSPYHVSNTHPVSLLSEEGTSINQVTSVSTTSHIYTDSLDRLPSSDPLEELKLSLSDFDSQFGHESMNYEIGTEIIQYEGIKDECKNEDCTISANRLSKLDETEDSSVCYRTDCKKATPKTMVSLLDDGLRPCWTEEEETCSSLQSEYLFGSGGEQNVESWFTFDIDQGFFESLISRLPPSGQSDVDDANALPLIVISQFANLHGESEQRIADRNSCGTFHLEMMDDSLGPRHLPVGQSNEAFVHPILVTNQTSITQPVSPTPEEETSDKQESIPFHIYTDSVERLPSSDSFEGFNLSLSDFNSQLEHEVMNYNIGGEIRQYEGYKTECRYEESTISANRFSKTDEDEDTSVGHSASSKMAASQTRASLLDNGGTISLTEVAEIGSSFCSETLFGDDSKKNEESTGVLISNIGKIFGGSAENIEENAKHSIFHDQKLHGDY</sequence>
<accession>A0ABD3UHF1</accession>
<comment type="caution">
    <text evidence="2">The sequence shown here is derived from an EMBL/GenBank/DDBJ whole genome shotgun (WGS) entry which is preliminary data.</text>
</comment>
<gene>
    <name evidence="2" type="ORF">ACJMK2_018860</name>
</gene>
<protein>
    <submittedName>
        <fullName evidence="2">Uncharacterized protein</fullName>
    </submittedName>
</protein>
<name>A0ABD3UHF1_SINWO</name>
<dbReference type="AlphaFoldDB" id="A0ABD3UHF1"/>
<proteinExistence type="predicted"/>
<dbReference type="EMBL" id="JBJQND010000016">
    <property type="protein sequence ID" value="KAL3847973.1"/>
    <property type="molecule type" value="Genomic_DNA"/>
</dbReference>
<keyword evidence="3" id="KW-1185">Reference proteome</keyword>
<organism evidence="2 3">
    <name type="scientific">Sinanodonta woodiana</name>
    <name type="common">Chinese pond mussel</name>
    <name type="synonym">Anodonta woodiana</name>
    <dbReference type="NCBI Taxonomy" id="1069815"/>
    <lineage>
        <taxon>Eukaryota</taxon>
        <taxon>Metazoa</taxon>
        <taxon>Spiralia</taxon>
        <taxon>Lophotrochozoa</taxon>
        <taxon>Mollusca</taxon>
        <taxon>Bivalvia</taxon>
        <taxon>Autobranchia</taxon>
        <taxon>Heteroconchia</taxon>
        <taxon>Palaeoheterodonta</taxon>
        <taxon>Unionida</taxon>
        <taxon>Unionoidea</taxon>
        <taxon>Unionidae</taxon>
        <taxon>Unioninae</taxon>
        <taxon>Sinanodonta</taxon>
    </lineage>
</organism>
<reference evidence="2 3" key="1">
    <citation type="submission" date="2024-11" db="EMBL/GenBank/DDBJ databases">
        <title>Chromosome-level genome assembly of the freshwater bivalve Anodonta woodiana.</title>
        <authorList>
            <person name="Chen X."/>
        </authorList>
    </citation>
    <scope>NUCLEOTIDE SEQUENCE [LARGE SCALE GENOMIC DNA]</scope>
    <source>
        <strain evidence="2">MN2024</strain>
        <tissue evidence="2">Gills</tissue>
    </source>
</reference>
<feature type="region of interest" description="Disordered" evidence="1">
    <location>
        <begin position="841"/>
        <end position="860"/>
    </location>
</feature>
<dbReference type="Proteomes" id="UP001634394">
    <property type="component" value="Unassembled WGS sequence"/>
</dbReference>
<evidence type="ECO:0000256" key="1">
    <source>
        <dbReference type="SAM" id="MobiDB-lite"/>
    </source>
</evidence>